<dbReference type="EMBL" id="CP133270">
    <property type="protein sequence ID" value="WVX66234.1"/>
    <property type="molecule type" value="Genomic_DNA"/>
</dbReference>
<evidence type="ECO:0000256" key="2">
    <source>
        <dbReference type="SAM" id="SignalP"/>
    </source>
</evidence>
<feature type="chain" id="PRO_5047392811" evidence="2">
    <location>
        <begin position="25"/>
        <end position="532"/>
    </location>
</feature>
<feature type="compositionally biased region" description="Polar residues" evidence="1">
    <location>
        <begin position="256"/>
        <end position="268"/>
    </location>
</feature>
<proteinExistence type="predicted"/>
<accession>A0ABZ2C196</accession>
<evidence type="ECO:0000313" key="3">
    <source>
        <dbReference type="EMBL" id="WVX66234.1"/>
    </source>
</evidence>
<protein>
    <submittedName>
        <fullName evidence="3">Uncharacterized protein</fullName>
    </submittedName>
</protein>
<feature type="region of interest" description="Disordered" evidence="1">
    <location>
        <begin position="295"/>
        <end position="326"/>
    </location>
</feature>
<feature type="signal peptide" evidence="2">
    <location>
        <begin position="1"/>
        <end position="24"/>
    </location>
</feature>
<reference evidence="3 4" key="1">
    <citation type="journal article" date="2024" name="Environ. Microbiol.">
        <title>Novel evolutionary insights on the interactions of the Holosporales (Alphaproteobacteria) with eukaryotic hosts from comparative genomics.</title>
        <authorList>
            <person name="Giovannini M."/>
            <person name="Petroni G."/>
            <person name="Castelli M."/>
        </authorList>
    </citation>
    <scope>NUCLEOTIDE SEQUENCE [LARGE SCALE GENOMIC DNA]</scope>
    <source>
        <strain evidence="3 4">US_Bl 15I1</strain>
    </source>
</reference>
<keyword evidence="2" id="KW-0732">Signal</keyword>
<evidence type="ECO:0000313" key="4">
    <source>
        <dbReference type="Proteomes" id="UP001330434"/>
    </source>
</evidence>
<dbReference type="RefSeq" id="WP_331256752.1">
    <property type="nucleotide sequence ID" value="NZ_CP133270.1"/>
</dbReference>
<keyword evidence="4" id="KW-1185">Reference proteome</keyword>
<evidence type="ECO:0000256" key="1">
    <source>
        <dbReference type="SAM" id="MobiDB-lite"/>
    </source>
</evidence>
<name>A0ABZ2C196_9PROT</name>
<organism evidence="3 4">
    <name type="scientific">Candidatus Bealeia paramacronuclearis</name>
    <dbReference type="NCBI Taxonomy" id="1921001"/>
    <lineage>
        <taxon>Bacteria</taxon>
        <taxon>Pseudomonadati</taxon>
        <taxon>Pseudomonadota</taxon>
        <taxon>Alphaproteobacteria</taxon>
        <taxon>Holosporales</taxon>
        <taxon>Holosporaceae</taxon>
        <taxon>Candidatus Bealeia</taxon>
    </lineage>
</organism>
<gene>
    <name evidence="3" type="ORF">Bealeia1_00409</name>
</gene>
<dbReference type="Proteomes" id="UP001330434">
    <property type="component" value="Chromosome"/>
</dbReference>
<feature type="region of interest" description="Disordered" evidence="1">
    <location>
        <begin position="256"/>
        <end position="281"/>
    </location>
</feature>
<sequence>MKKRVFTKKSQSLLALLCTLSGSATQEKPIEKMMAPTITRDTTSLLPEQIAILKVEDIGKLRLTSKDTKLHQLTLTHQKDAISAQRELAQIQNKLENANRNSFKMASSYRKFLERSDPAKAEKKLTELQSAIGKTTAITTQLQSLHEKLNNFYASTNADLKNVNATPQDRSNLSLLKESIEKLAILTHDVMEMTVGLNSRQEHWIGQERVRGAQSSKFMGKSYTSLATLPPFPVVETGPDFLKKLSEAQIRKAHILSQTHKSSTSSLHANEAPKITPPHPIAKISTAPIASVSSPKLGAKTASAPPQKLEEKVAVTPAPKETVDPKKADMQMAMGVKKPPVLEKKVVEASAPEIKSSETHSQPVIRKIAEGHHKAPIKIASPQSHLPEGSLAPLPKAEVKTAAPIMSVEAHDDTSPPSEKIMVSSERLSLAATAQSRPPLAIVDLKKENAPYKWYTYASVNRALDTDPQAHFDVVVVSSQAKPGNGTQKGQEVIATLSEMGIDSSKFQLREAFDEAITSPQIHIYTTSSNKS</sequence>